<name>A0A844A8F1_RHIFR</name>
<gene>
    <name evidence="2" type="ORF">GHK48_13285</name>
</gene>
<feature type="domain" description="HNH" evidence="1">
    <location>
        <begin position="25"/>
        <end position="72"/>
    </location>
</feature>
<keyword evidence="2" id="KW-0255">Endonuclease</keyword>
<accession>A0A844A8F1</accession>
<protein>
    <submittedName>
        <fullName evidence="2">HNH endonuclease</fullName>
    </submittedName>
</protein>
<dbReference type="RefSeq" id="WP_141322012.1">
    <property type="nucleotide sequence ID" value="NZ_BJNI01000006.1"/>
</dbReference>
<dbReference type="GO" id="GO:0004519">
    <property type="term" value="F:endonuclease activity"/>
    <property type="evidence" value="ECO:0007669"/>
    <property type="project" value="UniProtKB-KW"/>
</dbReference>
<dbReference type="Gene3D" id="1.10.30.50">
    <property type="match status" value="1"/>
</dbReference>
<comment type="caution">
    <text evidence="2">The sequence shown here is derived from an EMBL/GenBank/DDBJ whole genome shotgun (WGS) entry which is preliminary data.</text>
</comment>
<dbReference type="GO" id="GO:0008270">
    <property type="term" value="F:zinc ion binding"/>
    <property type="evidence" value="ECO:0007669"/>
    <property type="project" value="InterPro"/>
</dbReference>
<proteinExistence type="predicted"/>
<dbReference type="EMBL" id="WISZ01000109">
    <property type="protein sequence ID" value="MQX09223.1"/>
    <property type="molecule type" value="Genomic_DNA"/>
</dbReference>
<sequence>MTAWPYGTPQWRGLRAAKLSANPLCEACIRREVVEEAKVVDHIVAIAKGGDPFPPLSGLMAMCEPCHNAKTNAVDHPNATGFRRALKGFDVDGNPIDPEGWAFAGRGLTVGEPALGNNEDLVLILPNQEGEQWV</sequence>
<keyword evidence="2" id="KW-0540">Nuclease</keyword>
<keyword evidence="2" id="KW-0378">Hydrolase</keyword>
<evidence type="ECO:0000313" key="3">
    <source>
        <dbReference type="Proteomes" id="UP000466694"/>
    </source>
</evidence>
<reference evidence="2 3" key="1">
    <citation type="journal article" date="2013" name="Genome Biol.">
        <title>Comparative genomics of the core and accessory genomes of 48 Sinorhizobium strains comprising five genospecies.</title>
        <authorList>
            <person name="Sugawara M."/>
            <person name="Epstein B."/>
            <person name="Badgley B.D."/>
            <person name="Unno T."/>
            <person name="Xu L."/>
            <person name="Reese J."/>
            <person name="Gyaneshwar P."/>
            <person name="Denny R."/>
            <person name="Mudge J."/>
            <person name="Bharti A.K."/>
            <person name="Farmer A.D."/>
            <person name="May G.D."/>
            <person name="Woodward J.E."/>
            <person name="Medigue C."/>
            <person name="Vallenet D."/>
            <person name="Lajus A."/>
            <person name="Rouy Z."/>
            <person name="Martinez-Vaz B."/>
            <person name="Tiffin P."/>
            <person name="Young N.D."/>
            <person name="Sadowsky M.J."/>
        </authorList>
    </citation>
    <scope>NUCLEOTIDE SEQUENCE [LARGE SCALE GENOMIC DNA]</scope>
    <source>
        <strain evidence="2 3">USDA205</strain>
    </source>
</reference>
<dbReference type="Pfam" id="PF01844">
    <property type="entry name" value="HNH"/>
    <property type="match status" value="1"/>
</dbReference>
<evidence type="ECO:0000259" key="1">
    <source>
        <dbReference type="Pfam" id="PF01844"/>
    </source>
</evidence>
<dbReference type="AlphaFoldDB" id="A0A844A8F1"/>
<dbReference type="Proteomes" id="UP000466694">
    <property type="component" value="Unassembled WGS sequence"/>
</dbReference>
<organism evidence="2 3">
    <name type="scientific">Rhizobium fredii</name>
    <name type="common">Sinorhizobium fredii</name>
    <dbReference type="NCBI Taxonomy" id="380"/>
    <lineage>
        <taxon>Bacteria</taxon>
        <taxon>Pseudomonadati</taxon>
        <taxon>Pseudomonadota</taxon>
        <taxon>Alphaproteobacteria</taxon>
        <taxon>Hyphomicrobiales</taxon>
        <taxon>Rhizobiaceae</taxon>
        <taxon>Sinorhizobium/Ensifer group</taxon>
        <taxon>Sinorhizobium</taxon>
    </lineage>
</organism>
<dbReference type="GO" id="GO:0003676">
    <property type="term" value="F:nucleic acid binding"/>
    <property type="evidence" value="ECO:0007669"/>
    <property type="project" value="InterPro"/>
</dbReference>
<evidence type="ECO:0000313" key="2">
    <source>
        <dbReference type="EMBL" id="MQX09223.1"/>
    </source>
</evidence>
<dbReference type="InterPro" id="IPR002711">
    <property type="entry name" value="HNH"/>
</dbReference>